<feature type="region of interest" description="Disordered" evidence="1">
    <location>
        <begin position="77"/>
        <end position="155"/>
    </location>
</feature>
<gene>
    <name evidence="2" type="ORF">TWF506_001638</name>
</gene>
<feature type="compositionally biased region" description="Acidic residues" evidence="1">
    <location>
        <begin position="113"/>
        <end position="122"/>
    </location>
</feature>
<dbReference type="EMBL" id="JAVHJM010000001">
    <property type="protein sequence ID" value="KAK6521420.1"/>
    <property type="molecule type" value="Genomic_DNA"/>
</dbReference>
<keyword evidence="3" id="KW-1185">Reference proteome</keyword>
<organism evidence="2 3">
    <name type="scientific">Arthrobotrys conoides</name>
    <dbReference type="NCBI Taxonomy" id="74498"/>
    <lineage>
        <taxon>Eukaryota</taxon>
        <taxon>Fungi</taxon>
        <taxon>Dikarya</taxon>
        <taxon>Ascomycota</taxon>
        <taxon>Pezizomycotina</taxon>
        <taxon>Orbiliomycetes</taxon>
        <taxon>Orbiliales</taxon>
        <taxon>Orbiliaceae</taxon>
        <taxon>Arthrobotrys</taxon>
    </lineage>
</organism>
<feature type="compositionally biased region" description="Acidic residues" evidence="1">
    <location>
        <begin position="142"/>
        <end position="155"/>
    </location>
</feature>
<reference evidence="2 3" key="1">
    <citation type="submission" date="2019-10" db="EMBL/GenBank/DDBJ databases">
        <authorList>
            <person name="Palmer J.M."/>
        </authorList>
    </citation>
    <scope>NUCLEOTIDE SEQUENCE [LARGE SCALE GENOMIC DNA]</scope>
    <source>
        <strain evidence="2 3">TWF506</strain>
    </source>
</reference>
<comment type="caution">
    <text evidence="2">The sequence shown here is derived from an EMBL/GenBank/DDBJ whole genome shotgun (WGS) entry which is preliminary data.</text>
</comment>
<dbReference type="Proteomes" id="UP001307849">
    <property type="component" value="Unassembled WGS sequence"/>
</dbReference>
<evidence type="ECO:0000313" key="2">
    <source>
        <dbReference type="EMBL" id="KAK6521420.1"/>
    </source>
</evidence>
<dbReference type="AlphaFoldDB" id="A0AAN8NXY1"/>
<protein>
    <submittedName>
        <fullName evidence="2">Uncharacterized protein</fullName>
    </submittedName>
</protein>
<name>A0AAN8NXY1_9PEZI</name>
<accession>A0AAN8NXY1</accession>
<sequence>MLLPILLPLRPPILQQKIKHTIQEQEPIFRQKQYTSSSSESSDCDEDIIDRGWWIGEKPVITRKKKHTLVVAQIPDRKENDATAGMEDTEMQDVDDDETEDEEDKEMRHTENEIEGDEETESRDELVEPPRAEPEEVHQVEVESELNPEENDEDEEAKEIREMLNDLFSGRNGKRFRYPLMSKRVRNLIKGHPYKKHFERLIHLYYSNPDTNPNYIR</sequence>
<feature type="compositionally biased region" description="Basic and acidic residues" evidence="1">
    <location>
        <begin position="123"/>
        <end position="141"/>
    </location>
</feature>
<feature type="compositionally biased region" description="Acidic residues" evidence="1">
    <location>
        <begin position="87"/>
        <end position="104"/>
    </location>
</feature>
<evidence type="ECO:0000313" key="3">
    <source>
        <dbReference type="Proteomes" id="UP001307849"/>
    </source>
</evidence>
<evidence type="ECO:0000256" key="1">
    <source>
        <dbReference type="SAM" id="MobiDB-lite"/>
    </source>
</evidence>
<proteinExistence type="predicted"/>